<dbReference type="Proteomes" id="UP000011885">
    <property type="component" value="Unassembled WGS sequence"/>
</dbReference>
<name>M5UBL9_9BACT</name>
<organism evidence="1 2">
    <name type="scientific">Rhodopirellula sallentina SM41</name>
    <dbReference type="NCBI Taxonomy" id="1263870"/>
    <lineage>
        <taxon>Bacteria</taxon>
        <taxon>Pseudomonadati</taxon>
        <taxon>Planctomycetota</taxon>
        <taxon>Planctomycetia</taxon>
        <taxon>Pirellulales</taxon>
        <taxon>Pirellulaceae</taxon>
        <taxon>Rhodopirellula</taxon>
    </lineage>
</organism>
<evidence type="ECO:0000313" key="2">
    <source>
        <dbReference type="Proteomes" id="UP000011885"/>
    </source>
</evidence>
<proteinExistence type="predicted"/>
<dbReference type="AlphaFoldDB" id="M5UBL9"/>
<dbReference type="EMBL" id="ANOH01000357">
    <property type="protein sequence ID" value="EMI53403.1"/>
    <property type="molecule type" value="Genomic_DNA"/>
</dbReference>
<protein>
    <submittedName>
        <fullName evidence="1">Uncharacterized protein</fullName>
    </submittedName>
</protein>
<accession>M5UBL9</accession>
<keyword evidence="2" id="KW-1185">Reference proteome</keyword>
<gene>
    <name evidence="1" type="ORF">RSSM_05150</name>
</gene>
<sequence>MGEIENPYENASFEPSQCHVRSGCVDRKGSSAAEQENCNRELPICTARRSI</sequence>
<comment type="caution">
    <text evidence="1">The sequence shown here is derived from an EMBL/GenBank/DDBJ whole genome shotgun (WGS) entry which is preliminary data.</text>
</comment>
<dbReference type="PATRIC" id="fig|1263870.3.peg.5448"/>
<reference evidence="1 2" key="1">
    <citation type="journal article" date="2013" name="Mar. Genomics">
        <title>Expression of sulfatases in Rhodopirellula baltica and the diversity of sulfatases in the genus Rhodopirellula.</title>
        <authorList>
            <person name="Wegner C.E."/>
            <person name="Richter-Heitmann T."/>
            <person name="Klindworth A."/>
            <person name="Klockow C."/>
            <person name="Richter M."/>
            <person name="Achstetter T."/>
            <person name="Glockner F.O."/>
            <person name="Harder J."/>
        </authorList>
    </citation>
    <scope>NUCLEOTIDE SEQUENCE [LARGE SCALE GENOMIC DNA]</scope>
    <source>
        <strain evidence="1 2">SM41</strain>
    </source>
</reference>
<evidence type="ECO:0000313" key="1">
    <source>
        <dbReference type="EMBL" id="EMI53403.1"/>
    </source>
</evidence>